<evidence type="ECO:0000313" key="1">
    <source>
        <dbReference type="EMBL" id="AYV86347.1"/>
    </source>
</evidence>
<sequence>MEEQDPTIEEIRALHQEALKATKISQQTIELKTIPNPNAKTMKVERYNQRARQVVTEEKEIDPLLFVGYDYRIDEVVDQVSTLKISQPIILGIRTYDFLEKACNLQAYQFDVPIIPEYIHVPAPPEIRSDIRSGVYMSNIEGESTTYGTYVSLGTRQVYKHGLFHRFSYGADDNIITYGQFTYDFGILRQVVSYIIGENNVEWSYSIILDGYGYIKRIRSQFIEIDIGPKISYIAAYFGSVDIIDSHIKQSESIAELFTFYTNEPLRLSDVVSTEKYNPRYNTSLPMIDGIAYLSSESDKLIYTFGGARVDRKFFYDSIEEDLDHLSKDITGTFKNIGYYIPIKGIQNIIIDYVIEPINPTLKTNLIKSEAVFHNDRNPESVKNDLDIIRRVLKKWPAGW</sequence>
<organism evidence="1">
    <name type="scientific">Solumvirus sp</name>
    <dbReference type="NCBI Taxonomy" id="2487773"/>
    <lineage>
        <taxon>Viruses</taxon>
        <taxon>Pithoviruses</taxon>
    </lineage>
</organism>
<reference evidence="1" key="1">
    <citation type="submission" date="2018-10" db="EMBL/GenBank/DDBJ databases">
        <title>Hidden diversity of soil giant viruses.</title>
        <authorList>
            <person name="Schulz F."/>
            <person name="Alteio L."/>
            <person name="Goudeau D."/>
            <person name="Ryan E.M."/>
            <person name="Malmstrom R.R."/>
            <person name="Blanchard J."/>
            <person name="Woyke T."/>
        </authorList>
    </citation>
    <scope>NUCLEOTIDE SEQUENCE</scope>
    <source>
        <strain evidence="1">SMV1</strain>
    </source>
</reference>
<name>A0A3G5AGM9_9VIRU</name>
<accession>A0A3G5AGM9</accession>
<dbReference type="EMBL" id="MK072502">
    <property type="protein sequence ID" value="AYV86347.1"/>
    <property type="molecule type" value="Genomic_DNA"/>
</dbReference>
<gene>
    <name evidence="1" type="ORF">Solumvirus5_14</name>
</gene>
<proteinExistence type="predicted"/>
<protein>
    <submittedName>
        <fullName evidence="1">Uncharacterized protein</fullName>
    </submittedName>
</protein>